<evidence type="ECO:0000313" key="8">
    <source>
        <dbReference type="Proteomes" id="UP000018208"/>
    </source>
</evidence>
<name>V6LZ69_9EUKA</name>
<dbReference type="InterPro" id="IPR036457">
    <property type="entry name" value="PPM-type-like_dom_sf"/>
</dbReference>
<dbReference type="InterPro" id="IPR015655">
    <property type="entry name" value="PP2C"/>
</dbReference>
<accession>V6LZ69</accession>
<evidence type="ECO:0000256" key="1">
    <source>
        <dbReference type="ARBA" id="ARBA00022723"/>
    </source>
</evidence>
<keyword evidence="2 4" id="KW-0378">Hydrolase</keyword>
<evidence type="ECO:0000313" key="7">
    <source>
        <dbReference type="EMBL" id="KAH0574212.1"/>
    </source>
</evidence>
<dbReference type="Proteomes" id="UP000018208">
    <property type="component" value="Unassembled WGS sequence"/>
</dbReference>
<dbReference type="GO" id="GO:0004722">
    <property type="term" value="F:protein serine/threonine phosphatase activity"/>
    <property type="evidence" value="ECO:0007669"/>
    <property type="project" value="InterPro"/>
</dbReference>
<dbReference type="Gene3D" id="3.60.40.10">
    <property type="entry name" value="PPM-type phosphatase domain"/>
    <property type="match status" value="1"/>
</dbReference>
<dbReference type="EMBL" id="AUWU02000004">
    <property type="protein sequence ID" value="KAH0574212.1"/>
    <property type="molecule type" value="Genomic_DNA"/>
</dbReference>
<proteinExistence type="inferred from homology"/>
<evidence type="ECO:0000256" key="4">
    <source>
        <dbReference type="RuleBase" id="RU003465"/>
    </source>
</evidence>
<dbReference type="PANTHER" id="PTHR47992">
    <property type="entry name" value="PROTEIN PHOSPHATASE"/>
    <property type="match status" value="1"/>
</dbReference>
<dbReference type="InterPro" id="IPR001932">
    <property type="entry name" value="PPM-type_phosphatase-like_dom"/>
</dbReference>
<dbReference type="PROSITE" id="PS01032">
    <property type="entry name" value="PPM_1"/>
    <property type="match status" value="1"/>
</dbReference>
<dbReference type="EMBL" id="KI545966">
    <property type="protein sequence ID" value="EST49036.1"/>
    <property type="molecule type" value="Genomic_DNA"/>
</dbReference>
<dbReference type="SUPFAM" id="SSF81606">
    <property type="entry name" value="PP2C-like"/>
    <property type="match status" value="1"/>
</dbReference>
<evidence type="ECO:0000259" key="5">
    <source>
        <dbReference type="PROSITE" id="PS51746"/>
    </source>
</evidence>
<dbReference type="SMART" id="SM00331">
    <property type="entry name" value="PP2C_SIG"/>
    <property type="match status" value="1"/>
</dbReference>
<dbReference type="SMART" id="SM00332">
    <property type="entry name" value="PP2Cc"/>
    <property type="match status" value="1"/>
</dbReference>
<keyword evidence="3 4" id="KW-0904">Protein phosphatase</keyword>
<feature type="domain" description="PPM-type phosphatase" evidence="5">
    <location>
        <begin position="9"/>
        <end position="265"/>
    </location>
</feature>
<keyword evidence="8" id="KW-1185">Reference proteome</keyword>
<dbReference type="CDD" id="cd00143">
    <property type="entry name" value="PP2Cc"/>
    <property type="match status" value="1"/>
</dbReference>
<protein>
    <submittedName>
        <fullName evidence="6">Serine/threonine-protein phosphatase 2C</fullName>
    </submittedName>
</protein>
<evidence type="ECO:0000313" key="6">
    <source>
        <dbReference type="EMBL" id="EST49036.1"/>
    </source>
</evidence>
<gene>
    <name evidence="6" type="ORF">SS50377_10734</name>
    <name evidence="7" type="ORF">SS50377_24159</name>
</gene>
<comment type="similarity">
    <text evidence="4">Belongs to the PP2C family.</text>
</comment>
<reference evidence="7" key="2">
    <citation type="submission" date="2020-12" db="EMBL/GenBank/DDBJ databases">
        <title>New Spironucleus salmonicida genome in near-complete chromosomes.</title>
        <authorList>
            <person name="Xu F."/>
            <person name="Kurt Z."/>
            <person name="Jimenez-Gonzalez A."/>
            <person name="Astvaldsson A."/>
            <person name="Andersson J.O."/>
            <person name="Svard S.G."/>
        </authorList>
    </citation>
    <scope>NUCLEOTIDE SEQUENCE</scope>
    <source>
        <strain evidence="7">ATCC 50377</strain>
    </source>
</reference>
<dbReference type="VEuPathDB" id="GiardiaDB:SS50377_24159"/>
<sequence length="272" mass="29634">MLKITSVYGIGQAEDQNPRWRKTMEDATVMVDRFGNAPTTGYFAVYDGHGGPEAARTAAESVHKILAEEAAKQQPQEVLDFDTLDFALAANNAIQRADQLQKQRGHVYVGCTACCLVVSKLKYLIMNVGDSRSVLSRRGQAIRLSKDHKATDAEEQERIKKAGGAVVGGRVNGFISVSRALGDHCIKQLVISDPQVADVARDPTDQFVIVGCDGVWDVLSDQQAVEICLKVLKDTQSPQRAAAELKNAALRANTQDNVSVLVLVLKDPQQFE</sequence>
<dbReference type="OrthoDB" id="10264738at2759"/>
<dbReference type="GO" id="GO:0046872">
    <property type="term" value="F:metal ion binding"/>
    <property type="evidence" value="ECO:0007669"/>
    <property type="project" value="UniProtKB-KW"/>
</dbReference>
<reference evidence="6 7" key="1">
    <citation type="journal article" date="2014" name="PLoS Genet.">
        <title>The Genome of Spironucleus salmonicida Highlights a Fish Pathogen Adapted to Fluctuating Environments.</title>
        <authorList>
            <person name="Xu F."/>
            <person name="Jerlstrom-Hultqvist J."/>
            <person name="Einarsson E."/>
            <person name="Astvaldsson A."/>
            <person name="Svard S.G."/>
            <person name="Andersson J.O."/>
        </authorList>
    </citation>
    <scope>NUCLEOTIDE SEQUENCE</scope>
    <source>
        <strain evidence="7">ATCC 50377</strain>
    </source>
</reference>
<evidence type="ECO:0000256" key="2">
    <source>
        <dbReference type="ARBA" id="ARBA00022801"/>
    </source>
</evidence>
<organism evidence="6">
    <name type="scientific">Spironucleus salmonicida</name>
    <dbReference type="NCBI Taxonomy" id="348837"/>
    <lineage>
        <taxon>Eukaryota</taxon>
        <taxon>Metamonada</taxon>
        <taxon>Diplomonadida</taxon>
        <taxon>Hexamitidae</taxon>
        <taxon>Hexamitinae</taxon>
        <taxon>Spironucleus</taxon>
    </lineage>
</organism>
<dbReference type="InterPro" id="IPR000222">
    <property type="entry name" value="PP2C_BS"/>
</dbReference>
<evidence type="ECO:0000256" key="3">
    <source>
        <dbReference type="ARBA" id="ARBA00022912"/>
    </source>
</evidence>
<dbReference type="PROSITE" id="PS51746">
    <property type="entry name" value="PPM_2"/>
    <property type="match status" value="1"/>
</dbReference>
<dbReference type="Pfam" id="PF00481">
    <property type="entry name" value="PP2C"/>
    <property type="match status" value="1"/>
</dbReference>
<keyword evidence="1" id="KW-0479">Metal-binding</keyword>
<dbReference type="AlphaFoldDB" id="V6LZ69"/>